<keyword evidence="4 8" id="KW-0812">Transmembrane</keyword>
<dbReference type="SUPFAM" id="SSF56935">
    <property type="entry name" value="Porins"/>
    <property type="match status" value="1"/>
</dbReference>
<dbReference type="InterPro" id="IPR036942">
    <property type="entry name" value="Beta-barrel_TonB_sf"/>
</dbReference>
<evidence type="ECO:0000256" key="7">
    <source>
        <dbReference type="ARBA" id="ARBA00023237"/>
    </source>
</evidence>
<keyword evidence="3 8" id="KW-1134">Transmembrane beta strand</keyword>
<feature type="chain" id="PRO_5012545086" evidence="9">
    <location>
        <begin position="37"/>
        <end position="1066"/>
    </location>
</feature>
<evidence type="ECO:0000256" key="6">
    <source>
        <dbReference type="ARBA" id="ARBA00023136"/>
    </source>
</evidence>
<keyword evidence="2 8" id="KW-0813">Transport</keyword>
<dbReference type="PANTHER" id="PTHR30069:SF29">
    <property type="entry name" value="HEMOGLOBIN AND HEMOGLOBIN-HAPTOGLOBIN-BINDING PROTEIN 1-RELATED"/>
    <property type="match status" value="1"/>
</dbReference>
<dbReference type="PANTHER" id="PTHR30069">
    <property type="entry name" value="TONB-DEPENDENT OUTER MEMBRANE RECEPTOR"/>
    <property type="match status" value="1"/>
</dbReference>
<dbReference type="Pfam" id="PF13715">
    <property type="entry name" value="CarbopepD_reg_2"/>
    <property type="match status" value="1"/>
</dbReference>
<evidence type="ECO:0000256" key="5">
    <source>
        <dbReference type="ARBA" id="ARBA00022729"/>
    </source>
</evidence>
<dbReference type="Pfam" id="PF07715">
    <property type="entry name" value="Plug"/>
    <property type="match status" value="1"/>
</dbReference>
<keyword evidence="14" id="KW-1185">Reference proteome</keyword>
<dbReference type="NCBIfam" id="TIGR04057">
    <property type="entry name" value="SusC_RagA_signa"/>
    <property type="match status" value="1"/>
</dbReference>
<dbReference type="InterPro" id="IPR012910">
    <property type="entry name" value="Plug_dom"/>
</dbReference>
<reference evidence="11 14" key="3">
    <citation type="submission" date="2018-07" db="EMBL/GenBank/DDBJ databases">
        <title>Leeuwenhoekiella genomics.</title>
        <authorList>
            <person name="Tahon G."/>
            <person name="Willems A."/>
        </authorList>
    </citation>
    <scope>NUCLEOTIDE SEQUENCE [LARGE SCALE GENOMIC DNA]</scope>
    <source>
        <strain evidence="11 14">LMG 24856</strain>
    </source>
</reference>
<evidence type="ECO:0000256" key="2">
    <source>
        <dbReference type="ARBA" id="ARBA00022448"/>
    </source>
</evidence>
<dbReference type="Gene3D" id="2.170.130.10">
    <property type="entry name" value="TonB-dependent receptor, plug domain"/>
    <property type="match status" value="1"/>
</dbReference>
<comment type="subcellular location">
    <subcellularLocation>
        <location evidence="1 8">Cell outer membrane</location>
        <topology evidence="1 8">Multi-pass membrane protein</topology>
    </subcellularLocation>
</comment>
<protein>
    <submittedName>
        <fullName evidence="11">TonB-linked SusC/RagA family outer membrane protein</fullName>
    </submittedName>
    <submittedName>
        <fullName evidence="12">TonB-linked outer membrane protein, SusC/RagA family</fullName>
    </submittedName>
</protein>
<evidence type="ECO:0000313" key="14">
    <source>
        <dbReference type="Proteomes" id="UP000290037"/>
    </source>
</evidence>
<dbReference type="InterPro" id="IPR023997">
    <property type="entry name" value="TonB-dep_OMP_SusC/RagA_CS"/>
</dbReference>
<evidence type="ECO:0000313" key="13">
    <source>
        <dbReference type="Proteomes" id="UP000184240"/>
    </source>
</evidence>
<dbReference type="AlphaFoldDB" id="A0A1M5ZS25"/>
<feature type="domain" description="TonB-dependent receptor plug" evidence="10">
    <location>
        <begin position="161"/>
        <end position="259"/>
    </location>
</feature>
<name>A0A1M5ZS25_9FLAO</name>
<dbReference type="RefSeq" id="WP_072985168.1">
    <property type="nucleotide sequence ID" value="NZ_FQXT01000009.1"/>
</dbReference>
<evidence type="ECO:0000259" key="10">
    <source>
        <dbReference type="Pfam" id="PF07715"/>
    </source>
</evidence>
<dbReference type="InterPro" id="IPR037066">
    <property type="entry name" value="Plug_dom_sf"/>
</dbReference>
<accession>A0A1M5ZS25</accession>
<dbReference type="Proteomes" id="UP000290037">
    <property type="component" value="Unassembled WGS sequence"/>
</dbReference>
<keyword evidence="7 8" id="KW-0998">Cell outer membrane</keyword>
<dbReference type="NCBIfam" id="TIGR04056">
    <property type="entry name" value="OMP_RagA_SusC"/>
    <property type="match status" value="1"/>
</dbReference>
<dbReference type="InterPro" id="IPR039426">
    <property type="entry name" value="TonB-dep_rcpt-like"/>
</dbReference>
<evidence type="ECO:0000256" key="3">
    <source>
        <dbReference type="ARBA" id="ARBA00022452"/>
    </source>
</evidence>
<dbReference type="EMBL" id="QOVN01000011">
    <property type="protein sequence ID" value="RXG26820.1"/>
    <property type="molecule type" value="Genomic_DNA"/>
</dbReference>
<evidence type="ECO:0000256" key="4">
    <source>
        <dbReference type="ARBA" id="ARBA00022692"/>
    </source>
</evidence>
<proteinExistence type="inferred from homology"/>
<dbReference type="PROSITE" id="PS52016">
    <property type="entry name" value="TONB_DEPENDENT_REC_3"/>
    <property type="match status" value="1"/>
</dbReference>
<comment type="similarity">
    <text evidence="8">Belongs to the TonB-dependent receptor family.</text>
</comment>
<organism evidence="12 13">
    <name type="scientific">Leeuwenhoekiella palythoae</name>
    <dbReference type="NCBI Taxonomy" id="573501"/>
    <lineage>
        <taxon>Bacteria</taxon>
        <taxon>Pseudomonadati</taxon>
        <taxon>Bacteroidota</taxon>
        <taxon>Flavobacteriia</taxon>
        <taxon>Flavobacteriales</taxon>
        <taxon>Flavobacteriaceae</taxon>
        <taxon>Leeuwenhoekiella</taxon>
    </lineage>
</organism>
<evidence type="ECO:0000256" key="9">
    <source>
        <dbReference type="SAM" id="SignalP"/>
    </source>
</evidence>
<reference evidence="13" key="1">
    <citation type="submission" date="2016-11" db="EMBL/GenBank/DDBJ databases">
        <authorList>
            <person name="Varghese N."/>
            <person name="Submissions S."/>
        </authorList>
    </citation>
    <scope>NUCLEOTIDE SEQUENCE [LARGE SCALE GENOMIC DNA]</scope>
    <source>
        <strain evidence="13">DSM 19859</strain>
    </source>
</reference>
<dbReference type="Proteomes" id="UP000184240">
    <property type="component" value="Unassembled WGS sequence"/>
</dbReference>
<dbReference type="OrthoDB" id="9768177at2"/>
<dbReference type="SUPFAM" id="SSF49464">
    <property type="entry name" value="Carboxypeptidase regulatory domain-like"/>
    <property type="match status" value="1"/>
</dbReference>
<dbReference type="EMBL" id="FQXT01000009">
    <property type="protein sequence ID" value="SHI26909.1"/>
    <property type="molecule type" value="Genomic_DNA"/>
</dbReference>
<feature type="signal peptide" evidence="9">
    <location>
        <begin position="1"/>
        <end position="36"/>
    </location>
</feature>
<dbReference type="GO" id="GO:0009279">
    <property type="term" value="C:cell outer membrane"/>
    <property type="evidence" value="ECO:0007669"/>
    <property type="project" value="UniProtKB-SubCell"/>
</dbReference>
<dbReference type="Gene3D" id="2.40.170.20">
    <property type="entry name" value="TonB-dependent receptor, beta-barrel domain"/>
    <property type="match status" value="1"/>
</dbReference>
<dbReference type="GO" id="GO:0015344">
    <property type="term" value="F:siderophore uptake transmembrane transporter activity"/>
    <property type="evidence" value="ECO:0007669"/>
    <property type="project" value="TreeGrafter"/>
</dbReference>
<keyword evidence="5 9" id="KW-0732">Signal</keyword>
<dbReference type="InterPro" id="IPR008969">
    <property type="entry name" value="CarboxyPept-like_regulatory"/>
</dbReference>
<keyword evidence="6 8" id="KW-0472">Membrane</keyword>
<gene>
    <name evidence="11" type="ORF">DSM01_3327</name>
    <name evidence="12" type="ORF">SAMN04487999_3414</name>
</gene>
<evidence type="ECO:0000256" key="1">
    <source>
        <dbReference type="ARBA" id="ARBA00004571"/>
    </source>
</evidence>
<evidence type="ECO:0000313" key="12">
    <source>
        <dbReference type="EMBL" id="SHI26909.1"/>
    </source>
</evidence>
<reference evidence="12" key="2">
    <citation type="submission" date="2016-11" db="EMBL/GenBank/DDBJ databases">
        <authorList>
            <person name="Jaros S."/>
            <person name="Januszkiewicz K."/>
            <person name="Wedrychowicz H."/>
        </authorList>
    </citation>
    <scope>NUCLEOTIDE SEQUENCE [LARGE SCALE GENOMIC DNA]</scope>
    <source>
        <strain evidence="12">DSM 19859</strain>
    </source>
</reference>
<evidence type="ECO:0000256" key="8">
    <source>
        <dbReference type="PROSITE-ProRule" id="PRU01360"/>
    </source>
</evidence>
<dbReference type="STRING" id="573501.SAMN04487999_3414"/>
<evidence type="ECO:0000313" key="11">
    <source>
        <dbReference type="EMBL" id="RXG26820.1"/>
    </source>
</evidence>
<sequence>MNKKQTRAGLGGDRMRLKIKSAVLVFSCFSGLIAQAGIEDNPFAESAIPWVNDSYVVKNDTHTVFGKEQQEITGTVTDQDGNPVIGVNVVVKGTSTGTVTDFDGNFAIKAATDQILVFSFVGFKSQEVPIDGRTNLQVVLEGDVSQLDDVVLIGYTERKESNVTSAVATIKADEISRAPVSNLSQSFAGRLPGVVSTQRSGEPGYDGAGVSIRGFGNALVIVDGVPQNYTQLDPNEVASITILKDAAAAVYGVRAANGVILVETKKGKYGKPVFKYDAYVGVQTPTRYPELTSAADFVLLNDEGEINQGRSPVYGREVYEQYRNGELPSYDWYDLTIRQYSPQTQHTISAQGGTEDIDYYMSVGMFNQEGMWRTKDNNYERYNFRSKVTGRFSDNFSATMNLSGRIENRNTPGLSAANIMWGILRAHPTSGPYANDNPEYYNETNVPFFQPVALSNSDVSGYNRDNFNNFTGILSLDYKVKQIEGLSLKGMYSYLREFARVKNWSPEFDLYNYNAETDAYNVGYTGGSPTRLTETFRQNTETLAQFSMNYKRTFGDKHTFEGLALFEQRESYGDDFNASREYSLDAVQYLFAGLDANKNNNGGAYEFASRGLVGRAYYDYDDKYILELVFRYDGSSRFPQGSQWGFFPAVTAGWRISDEGFFKNTIDFVNNLKLRGSWGKVGDDQGANYQFVTGFTYPSGNYIYGNNVVPGLVERGIPNPNLTWYESTTTNLGLDAALLNSKLTLQFDYFYRQRDGLLATRFLSLPGTFGASLPQENLNSDSDRGFELVVGTNQSLGDFQFDVNANVTYTRSKYGYQERAPFTSSENEWRQKAEGRWKNIWWGYEAIGQFQSQEEIDNWAVVQDGQGNRSLRPGDIKYLDYNGDGIIDGGDNKPIGRGTTPEIMFGTNINVSYKNFDFSVLFQGAANFNFYFTDEFQSPIFNNANSLATFMDRWRREDPYDLTSEWIPGKYPATIPSGSPNNKYNSSFWLQNANYLRLKNIQLGYTLPKGVCETLGITNARVYINGLNVYTWDKLKYANVDPETPGGNGLFYPQQRVWNTGVNVTF</sequence>
<dbReference type="InterPro" id="IPR023996">
    <property type="entry name" value="TonB-dep_OMP_SusC/RagA"/>
</dbReference>
<dbReference type="FunFam" id="2.60.40.1120:FF:000003">
    <property type="entry name" value="Outer membrane protein Omp121"/>
    <property type="match status" value="1"/>
</dbReference>
<dbReference type="GO" id="GO:0044718">
    <property type="term" value="P:siderophore transmembrane transport"/>
    <property type="evidence" value="ECO:0007669"/>
    <property type="project" value="TreeGrafter"/>
</dbReference>
<dbReference type="Gene3D" id="2.60.40.1120">
    <property type="entry name" value="Carboxypeptidase-like, regulatory domain"/>
    <property type="match status" value="1"/>
</dbReference>